<gene>
    <name evidence="7" type="ORF">A6M23_00745</name>
    <name evidence="8" type="ORF">A6P07_00890</name>
</gene>
<dbReference type="Gene3D" id="1.50.10.10">
    <property type="match status" value="1"/>
</dbReference>
<dbReference type="InterPro" id="IPR012341">
    <property type="entry name" value="6hp_glycosidase-like_sf"/>
</dbReference>
<dbReference type="OrthoDB" id="501302at2"/>
<evidence type="ECO:0000256" key="6">
    <source>
        <dbReference type="ARBA" id="ARBA00023295"/>
    </source>
</evidence>
<dbReference type="Pfam" id="PF12899">
    <property type="entry name" value="Glyco_hydro_100"/>
    <property type="match status" value="1"/>
</dbReference>
<dbReference type="eggNOG" id="COG3408">
    <property type="taxonomic scope" value="Bacteria"/>
</dbReference>
<dbReference type="Proteomes" id="UP000094893">
    <property type="component" value="Unassembled WGS sequence"/>
</dbReference>
<protein>
    <recommendedName>
        <fullName evidence="3">beta-fructofuranosidase</fullName>
        <ecNumber evidence="3">3.2.1.26</ecNumber>
    </recommendedName>
</protein>
<evidence type="ECO:0000256" key="2">
    <source>
        <dbReference type="ARBA" id="ARBA00007671"/>
    </source>
</evidence>
<evidence type="ECO:0000313" key="9">
    <source>
        <dbReference type="Proteomes" id="UP000094893"/>
    </source>
</evidence>
<dbReference type="GO" id="GO:0004575">
    <property type="term" value="F:sucrose alpha-glucosidase activity"/>
    <property type="evidence" value="ECO:0007669"/>
    <property type="project" value="TreeGrafter"/>
</dbReference>
<dbReference type="STRING" id="930.GCA_002079865_03434"/>
<evidence type="ECO:0000313" key="10">
    <source>
        <dbReference type="Proteomes" id="UP000095008"/>
    </source>
</evidence>
<dbReference type="EC" id="3.2.1.26" evidence="3"/>
<evidence type="ECO:0000256" key="5">
    <source>
        <dbReference type="ARBA" id="ARBA00023277"/>
    </source>
</evidence>
<evidence type="ECO:0000256" key="4">
    <source>
        <dbReference type="ARBA" id="ARBA00022801"/>
    </source>
</evidence>
<comment type="catalytic activity">
    <reaction evidence="1">
        <text>Hydrolysis of terminal non-reducing beta-D-fructofuranoside residues in beta-D-fructofuranosides.</text>
        <dbReference type="EC" id="3.2.1.26"/>
    </reaction>
</comment>
<evidence type="ECO:0000256" key="3">
    <source>
        <dbReference type="ARBA" id="ARBA00012758"/>
    </source>
</evidence>
<dbReference type="RefSeq" id="WP_024893745.1">
    <property type="nucleotide sequence ID" value="NZ_DAIAWO010000016.1"/>
</dbReference>
<dbReference type="InterPro" id="IPR008928">
    <property type="entry name" value="6-hairpin_glycosidase_sf"/>
</dbReference>
<dbReference type="EMBL" id="LWSA01000010">
    <property type="protein sequence ID" value="OCX77146.1"/>
    <property type="molecule type" value="Genomic_DNA"/>
</dbReference>
<keyword evidence="5" id="KW-0119">Carbohydrate metabolism</keyword>
<reference evidence="7 9" key="1">
    <citation type="journal article" date="2016" name="Int. J. Mol. Sci.">
        <title>Comparative genomics of the extreme acidophile Acidithiobacillus thiooxidans reveals intraspecific divergence and niche adaptation.</title>
        <authorList>
            <person name="Zhang X."/>
            <person name="Feng X."/>
            <person name="Tao J."/>
            <person name="Ma L."/>
            <person name="Xiao Y."/>
            <person name="Liang Y."/>
            <person name="Liu X."/>
            <person name="Yin H."/>
        </authorList>
    </citation>
    <scope>NUCLEOTIDE SEQUENCE [LARGE SCALE GENOMIC DNA]</scope>
    <source>
        <strain evidence="8 9">A02</strain>
        <strain evidence="7">DXS-W</strain>
    </source>
</reference>
<dbReference type="GO" id="GO:0033926">
    <property type="term" value="F:endo-alpha-N-acetylgalactosaminidase activity"/>
    <property type="evidence" value="ECO:0007669"/>
    <property type="project" value="InterPro"/>
</dbReference>
<evidence type="ECO:0000313" key="8">
    <source>
        <dbReference type="EMBL" id="OCX77146.1"/>
    </source>
</evidence>
<dbReference type="SUPFAM" id="SSF48208">
    <property type="entry name" value="Six-hairpin glycosidases"/>
    <property type="match status" value="1"/>
</dbReference>
<accession>A0A1C2JM65</accession>
<organism evidence="7 10">
    <name type="scientific">Acidithiobacillus thiooxidans</name>
    <name type="common">Thiobacillus thiooxidans</name>
    <dbReference type="NCBI Taxonomy" id="930"/>
    <lineage>
        <taxon>Bacteria</taxon>
        <taxon>Pseudomonadati</taxon>
        <taxon>Pseudomonadota</taxon>
        <taxon>Acidithiobacillia</taxon>
        <taxon>Acidithiobacillales</taxon>
        <taxon>Acidithiobacillaceae</taxon>
        <taxon>Acidithiobacillus</taxon>
    </lineage>
</organism>
<keyword evidence="4" id="KW-0378">Hydrolase</keyword>
<dbReference type="PANTHER" id="PTHR31916">
    <property type="match status" value="1"/>
</dbReference>
<keyword evidence="6" id="KW-0326">Glycosidase</keyword>
<name>A0A1C2JM65_ACITH</name>
<dbReference type="Proteomes" id="UP000095008">
    <property type="component" value="Unassembled WGS sequence"/>
</dbReference>
<keyword evidence="10" id="KW-1185">Reference proteome</keyword>
<evidence type="ECO:0000256" key="1">
    <source>
        <dbReference type="ARBA" id="ARBA00000094"/>
    </source>
</evidence>
<dbReference type="InterPro" id="IPR024746">
    <property type="entry name" value="Glyco_hydro_100"/>
</dbReference>
<sequence length="477" mass="54225">MAENEPCFNKPRYHGVSPALDDAYRLIEAAGVFYGGQLVGTAASVDPKAPAENYADCFVRDFFPVGLILLLENRADVVRSFLHLIMQLRGQQEELEGQQIAPGVMPASFRVQRNDHGEEEVLADFGDRAIGRVAPVDSMMWWSMLLHAYVLYTGDLDFARSPEIQRMLRMILSLCLQSRFEVFPTLLVPDASFMIDRRMGVNGHPIEIQALFNATLRCASLLLPEQGSQWLVDLAQRRRNVLRSYVQQYYWLDMDVLNRIYRFETEMLGVNIENLFNIHPESIPLWVQDWLPDGAGFFVGNLGPGRMDFRFFAQGNLLMLATGMATTAQAQALTSLIEQRWNDLLGRVPMKLVYPAVEGDEWRLITGSDPKNIPWSYHNGGNWPVMIWPLVAATIKAGRMDLAERAWQMVEPRLFADRWPEYYDGRLGRLVGRRANIGQVWSAAGLLLARYFLDEPGLLERLGFDETLDEATESAEE</sequence>
<dbReference type="GO" id="GO:0005987">
    <property type="term" value="P:sucrose catabolic process"/>
    <property type="evidence" value="ECO:0007669"/>
    <property type="project" value="TreeGrafter"/>
</dbReference>
<comment type="caution">
    <text evidence="7">The sequence shown here is derived from an EMBL/GenBank/DDBJ whole genome shotgun (WGS) entry which is preliminary data.</text>
</comment>
<dbReference type="PANTHER" id="PTHR31916:SF28">
    <property type="entry name" value="NEUTRAL_ALKALINE INVERTASE 3, CHLOROPLASTIC"/>
    <property type="match status" value="1"/>
</dbReference>
<dbReference type="EMBL" id="LWRY01000003">
    <property type="protein sequence ID" value="OCX76391.1"/>
    <property type="molecule type" value="Genomic_DNA"/>
</dbReference>
<proteinExistence type="inferred from homology"/>
<comment type="similarity">
    <text evidence="2">Belongs to the glycosyl hydrolase 100 family.</text>
</comment>
<dbReference type="GeneID" id="60695744"/>
<evidence type="ECO:0000313" key="7">
    <source>
        <dbReference type="EMBL" id="OCX76391.1"/>
    </source>
</evidence>
<dbReference type="AlphaFoldDB" id="A0A1C2JM65"/>